<keyword evidence="8 11" id="KW-0472">Membrane</keyword>
<dbReference type="Gene3D" id="3.40.50.1000">
    <property type="entry name" value="HAD superfamily/HAD-like"/>
    <property type="match status" value="1"/>
</dbReference>
<evidence type="ECO:0000256" key="1">
    <source>
        <dbReference type="ARBA" id="ARBA00004651"/>
    </source>
</evidence>
<keyword evidence="11" id="KW-0547">Nucleotide-binding</keyword>
<evidence type="ECO:0000256" key="7">
    <source>
        <dbReference type="ARBA" id="ARBA00022989"/>
    </source>
</evidence>
<evidence type="ECO:0000256" key="5">
    <source>
        <dbReference type="ARBA" id="ARBA00022723"/>
    </source>
</evidence>
<dbReference type="PANTHER" id="PTHR48085:SF5">
    <property type="entry name" value="CADMIUM_ZINC-TRANSPORTING ATPASE HMA4-RELATED"/>
    <property type="match status" value="1"/>
</dbReference>
<dbReference type="EMBL" id="JACOOX010000005">
    <property type="protein sequence ID" value="MBC5663128.1"/>
    <property type="molecule type" value="Genomic_DNA"/>
</dbReference>
<dbReference type="SFLD" id="SFLDS00003">
    <property type="entry name" value="Haloacid_Dehalogenase"/>
    <property type="match status" value="1"/>
</dbReference>
<dbReference type="GO" id="GO:0016887">
    <property type="term" value="F:ATP hydrolysis activity"/>
    <property type="evidence" value="ECO:0007669"/>
    <property type="project" value="InterPro"/>
</dbReference>
<dbReference type="SFLD" id="SFLDG00002">
    <property type="entry name" value="C1.7:_P-type_atpase_like"/>
    <property type="match status" value="1"/>
</dbReference>
<evidence type="ECO:0000256" key="9">
    <source>
        <dbReference type="ARBA" id="ARBA00039103"/>
    </source>
</evidence>
<name>A0A8I0DSJ1_9FIRM</name>
<comment type="caution">
    <text evidence="13">The sequence shown here is derived from an EMBL/GenBank/DDBJ whole genome shotgun (WGS) entry which is preliminary data.</text>
</comment>
<dbReference type="PANTHER" id="PTHR48085">
    <property type="entry name" value="CADMIUM/ZINC-TRANSPORTING ATPASE HMA2-RELATED"/>
    <property type="match status" value="1"/>
</dbReference>
<feature type="transmembrane region" description="Helical" evidence="11">
    <location>
        <begin position="267"/>
        <end position="292"/>
    </location>
</feature>
<evidence type="ECO:0000259" key="12">
    <source>
        <dbReference type="Pfam" id="PF00122"/>
    </source>
</evidence>
<evidence type="ECO:0000313" key="13">
    <source>
        <dbReference type="EMBL" id="MBC5663128.1"/>
    </source>
</evidence>
<dbReference type="NCBIfam" id="TIGR01525">
    <property type="entry name" value="ATPase-IB_hvy"/>
    <property type="match status" value="1"/>
</dbReference>
<evidence type="ECO:0000256" key="11">
    <source>
        <dbReference type="RuleBase" id="RU362081"/>
    </source>
</evidence>
<keyword evidence="14" id="KW-1185">Reference proteome</keyword>
<dbReference type="InterPro" id="IPR018303">
    <property type="entry name" value="ATPase_P-typ_P_site"/>
</dbReference>
<dbReference type="GO" id="GO:0005524">
    <property type="term" value="F:ATP binding"/>
    <property type="evidence" value="ECO:0007669"/>
    <property type="project" value="UniProtKB-UniRule"/>
</dbReference>
<protein>
    <recommendedName>
        <fullName evidence="9">Cd(2+)-exporting ATPase</fullName>
        <ecNumber evidence="9">7.2.2.21</ecNumber>
    </recommendedName>
</protein>
<keyword evidence="4 11" id="KW-0812">Transmembrane</keyword>
<dbReference type="InterPro" id="IPR036412">
    <property type="entry name" value="HAD-like_sf"/>
</dbReference>
<dbReference type="EC" id="7.2.2.21" evidence="9"/>
<comment type="catalytic activity">
    <reaction evidence="10">
        <text>Cd(2+)(in) + ATP + H2O = Cd(2+)(out) + ADP + phosphate + H(+)</text>
        <dbReference type="Rhea" id="RHEA:12132"/>
        <dbReference type="ChEBI" id="CHEBI:15377"/>
        <dbReference type="ChEBI" id="CHEBI:15378"/>
        <dbReference type="ChEBI" id="CHEBI:30616"/>
        <dbReference type="ChEBI" id="CHEBI:43474"/>
        <dbReference type="ChEBI" id="CHEBI:48775"/>
        <dbReference type="ChEBI" id="CHEBI:456216"/>
        <dbReference type="EC" id="7.2.2.21"/>
    </reaction>
</comment>
<dbReference type="SUPFAM" id="SSF81665">
    <property type="entry name" value="Calcium ATPase, transmembrane domain M"/>
    <property type="match status" value="1"/>
</dbReference>
<comment type="similarity">
    <text evidence="2 11">Belongs to the cation transport ATPase (P-type) (TC 3.A.3) family. Type IB subfamily.</text>
</comment>
<keyword evidence="11" id="KW-0067">ATP-binding</keyword>
<keyword evidence="7 11" id="KW-1133">Transmembrane helix</keyword>
<dbReference type="SUPFAM" id="SSF56784">
    <property type="entry name" value="HAD-like"/>
    <property type="match status" value="1"/>
</dbReference>
<evidence type="ECO:0000256" key="3">
    <source>
        <dbReference type="ARBA" id="ARBA00022539"/>
    </source>
</evidence>
<dbReference type="RefSeq" id="WP_186847796.1">
    <property type="nucleotide sequence ID" value="NZ_JACOOX010000005.1"/>
</dbReference>
<gene>
    <name evidence="13" type="primary">cadA</name>
    <name evidence="13" type="ORF">H8S09_09525</name>
</gene>
<dbReference type="SUPFAM" id="SSF81653">
    <property type="entry name" value="Calcium ATPase, transduction domain A"/>
    <property type="match status" value="1"/>
</dbReference>
<keyword evidence="5 11" id="KW-0479">Metal-binding</keyword>
<dbReference type="GO" id="GO:0005886">
    <property type="term" value="C:plasma membrane"/>
    <property type="evidence" value="ECO:0007669"/>
    <property type="project" value="UniProtKB-SubCell"/>
</dbReference>
<dbReference type="InterPro" id="IPR023214">
    <property type="entry name" value="HAD_sf"/>
</dbReference>
<dbReference type="FunFam" id="2.70.150.10:FF:000002">
    <property type="entry name" value="Copper-transporting ATPase 1, putative"/>
    <property type="match status" value="1"/>
</dbReference>
<dbReference type="InterPro" id="IPR027256">
    <property type="entry name" value="P-typ_ATPase_IB"/>
</dbReference>
<dbReference type="Pfam" id="PF00122">
    <property type="entry name" value="E1-E2_ATPase"/>
    <property type="match status" value="1"/>
</dbReference>
<keyword evidence="11" id="KW-1003">Cell membrane</keyword>
<sequence>MSKKQKKMLIRIIVALVVFIVCEIAEKLIHLNGVWDTVVKAAMFAVPYLMAGYDVLLKAIKNISKGHVFDENFLMAVATVGAYGTGEFGEAAAVMLFYQVGEWFQKYAVNRSRASITDLMNIMPEYANIEKNGQIVQIEPETVAIGDIIIVQPGEKVPLDGTVIEGETFVDTAALTGESVPRKLSVGDEVLSGVINQNGVIRVKVSKEFDDSTVSKILELVENASTRKAQYEQFITRFAKYYTPIVCFLALAVAIIPPIFVGEFGKWFHRALIFLVVSCPCALVISIPLSFFSGIGGASKAGILVKGSNYLELLGKAKIAVFDKTGTLTKGVFKVVETCANGISEDDLLELAAYGEYYSNHPIAASIKAAYKGTVQIDHLDGYEEISGMGIKVLKDGKEVLVGNKKLLDSRKISMAGAKQPSKVGTVLFVAENGAYKGCITIADEIKDGVKDAIASIKKCGIDNVVMLTGDKKEVADSVAKELGIDTVCAELMPGDKVDKVEQLLREKDEDSTLIFTGDGINDAPVLMRADVGIAMGAMGQDAAIEAADIVLIDDDPGKIAVAYAIARKTVRIVQQNIVFALAVKIIVMVLGALGFANMWAAVFADVGVAFLAIINATRALKP</sequence>
<evidence type="ECO:0000256" key="2">
    <source>
        <dbReference type="ARBA" id="ARBA00006024"/>
    </source>
</evidence>
<dbReference type="InterPro" id="IPR008250">
    <property type="entry name" value="ATPase_P-typ_transduc_dom_A_sf"/>
</dbReference>
<dbReference type="Proteomes" id="UP000615234">
    <property type="component" value="Unassembled WGS sequence"/>
</dbReference>
<dbReference type="Pfam" id="PF00702">
    <property type="entry name" value="Hydrolase"/>
    <property type="match status" value="1"/>
</dbReference>
<dbReference type="NCBIfam" id="TIGR01494">
    <property type="entry name" value="ATPase_P-type"/>
    <property type="match status" value="1"/>
</dbReference>
<dbReference type="SFLD" id="SFLDF00027">
    <property type="entry name" value="p-type_atpase"/>
    <property type="match status" value="1"/>
</dbReference>
<dbReference type="PRINTS" id="PR00941">
    <property type="entry name" value="CDATPASE"/>
</dbReference>
<evidence type="ECO:0000313" key="14">
    <source>
        <dbReference type="Proteomes" id="UP000615234"/>
    </source>
</evidence>
<reference evidence="13 14" key="1">
    <citation type="submission" date="2020-08" db="EMBL/GenBank/DDBJ databases">
        <title>Genome public.</title>
        <authorList>
            <person name="Liu C."/>
            <person name="Sun Q."/>
        </authorList>
    </citation>
    <scope>NUCLEOTIDE SEQUENCE [LARGE SCALE GENOMIC DNA]</scope>
    <source>
        <strain evidence="13 14">NSJ-10</strain>
    </source>
</reference>
<dbReference type="InterPro" id="IPR023298">
    <property type="entry name" value="ATPase_P-typ_TM_dom_sf"/>
</dbReference>
<dbReference type="NCBIfam" id="TIGR01512">
    <property type="entry name" value="ATPase-IB2_Cd"/>
    <property type="match status" value="1"/>
</dbReference>
<feature type="domain" description="P-type ATPase A" evidence="12">
    <location>
        <begin position="122"/>
        <end position="222"/>
    </location>
</feature>
<dbReference type="PROSITE" id="PS00154">
    <property type="entry name" value="ATPASE_E1_E2"/>
    <property type="match status" value="1"/>
</dbReference>
<feature type="transmembrane region" description="Helical" evidence="11">
    <location>
        <begin position="578"/>
        <end position="597"/>
    </location>
</feature>
<dbReference type="GO" id="GO:0046872">
    <property type="term" value="F:metal ion binding"/>
    <property type="evidence" value="ECO:0007669"/>
    <property type="project" value="UniProtKB-KW"/>
</dbReference>
<evidence type="ECO:0000256" key="8">
    <source>
        <dbReference type="ARBA" id="ARBA00023136"/>
    </source>
</evidence>
<accession>A0A8I0DSJ1</accession>
<organism evidence="13 14">
    <name type="scientific">Coprococcus hominis</name>
    <name type="common">ex Liu et al. 2022</name>
    <dbReference type="NCBI Taxonomy" id="2763039"/>
    <lineage>
        <taxon>Bacteria</taxon>
        <taxon>Bacillati</taxon>
        <taxon>Bacillota</taxon>
        <taxon>Clostridia</taxon>
        <taxon>Lachnospirales</taxon>
        <taxon>Lachnospiraceae</taxon>
        <taxon>Coprococcus</taxon>
    </lineage>
</organism>
<comment type="caution">
    <text evidence="11">Lacks conserved residue(s) required for the propagation of feature annotation.</text>
</comment>
<keyword evidence="3" id="KW-0104">Cadmium</keyword>
<comment type="subcellular location">
    <subcellularLocation>
        <location evidence="1">Cell membrane</location>
        <topology evidence="1">Multi-pass membrane protein</topology>
    </subcellularLocation>
</comment>
<dbReference type="InterPro" id="IPR023299">
    <property type="entry name" value="ATPase_P-typ_cyto_dom_N"/>
</dbReference>
<dbReference type="InterPro" id="IPR059000">
    <property type="entry name" value="ATPase_P-type_domA"/>
</dbReference>
<feature type="transmembrane region" description="Helical" evidence="11">
    <location>
        <begin position="241"/>
        <end position="261"/>
    </location>
</feature>
<proteinExistence type="inferred from homology"/>
<dbReference type="PRINTS" id="PR00119">
    <property type="entry name" value="CATATPASE"/>
</dbReference>
<dbReference type="GO" id="GO:0008551">
    <property type="term" value="F:P-type cadmium transporter activity"/>
    <property type="evidence" value="ECO:0007669"/>
    <property type="project" value="UniProtKB-EC"/>
</dbReference>
<dbReference type="InterPro" id="IPR051014">
    <property type="entry name" value="Cation_Transport_ATPase_IB"/>
</dbReference>
<evidence type="ECO:0000256" key="6">
    <source>
        <dbReference type="ARBA" id="ARBA00022967"/>
    </source>
</evidence>
<evidence type="ECO:0000256" key="4">
    <source>
        <dbReference type="ARBA" id="ARBA00022692"/>
    </source>
</evidence>
<dbReference type="InterPro" id="IPR044492">
    <property type="entry name" value="P_typ_ATPase_HD_dom"/>
</dbReference>
<dbReference type="InterPro" id="IPR001757">
    <property type="entry name" value="P_typ_ATPase"/>
</dbReference>
<dbReference type="AlphaFoldDB" id="A0A8I0DSJ1"/>
<keyword evidence="6" id="KW-1278">Translocase</keyword>
<evidence type="ECO:0000256" key="10">
    <source>
        <dbReference type="ARBA" id="ARBA00049338"/>
    </source>
</evidence>
<dbReference type="Gene3D" id="2.70.150.10">
    <property type="entry name" value="Calcium-transporting ATPase, cytoplasmic transduction domain A"/>
    <property type="match status" value="1"/>
</dbReference>
<dbReference type="Gene3D" id="3.40.1110.10">
    <property type="entry name" value="Calcium-transporting ATPase, cytoplasmic domain N"/>
    <property type="match status" value="1"/>
</dbReference>